<gene>
    <name evidence="4" type="ORF">EOE18_00215</name>
</gene>
<dbReference type="GO" id="GO:0016787">
    <property type="term" value="F:hydrolase activity"/>
    <property type="evidence" value="ECO:0007669"/>
    <property type="project" value="UniProtKB-KW"/>
</dbReference>
<dbReference type="PANTHER" id="PTHR48081:SF6">
    <property type="entry name" value="PEPTIDASE S9 PROLYL OLIGOPEPTIDASE CATALYTIC DOMAIN-CONTAINING PROTEIN"/>
    <property type="match status" value="1"/>
</dbReference>
<dbReference type="EMBL" id="SACO01000001">
    <property type="protein sequence ID" value="RVU07944.1"/>
    <property type="molecule type" value="Genomic_DNA"/>
</dbReference>
<comment type="caution">
    <text evidence="4">The sequence shown here is derived from an EMBL/GenBank/DDBJ whole genome shotgun (WGS) entry which is preliminary data.</text>
</comment>
<reference evidence="4 5" key="1">
    <citation type="submission" date="2019-01" db="EMBL/GenBank/DDBJ databases">
        <authorList>
            <person name="Chen W.-M."/>
        </authorList>
    </citation>
    <scope>NUCLEOTIDE SEQUENCE [LARGE SCALE GENOMIC DNA]</scope>
    <source>
        <strain evidence="4 5">FSY-9</strain>
    </source>
</reference>
<dbReference type="RefSeq" id="WP_127705037.1">
    <property type="nucleotide sequence ID" value="NZ_SACO01000001.1"/>
</dbReference>
<dbReference type="PANTHER" id="PTHR48081">
    <property type="entry name" value="AB HYDROLASE SUPERFAMILY PROTEIN C4A8.06C"/>
    <property type="match status" value="1"/>
</dbReference>
<dbReference type="SUPFAM" id="SSF53474">
    <property type="entry name" value="alpha/beta-Hydrolases"/>
    <property type="match status" value="1"/>
</dbReference>
<feature type="region of interest" description="Disordered" evidence="2">
    <location>
        <begin position="1"/>
        <end position="23"/>
    </location>
</feature>
<evidence type="ECO:0000313" key="4">
    <source>
        <dbReference type="EMBL" id="RVU07944.1"/>
    </source>
</evidence>
<name>A0A3S2YD24_9SPHN</name>
<dbReference type="InterPro" id="IPR029058">
    <property type="entry name" value="AB_hydrolase_fold"/>
</dbReference>
<dbReference type="AlphaFoldDB" id="A0A3S2YD24"/>
<organism evidence="4 5">
    <name type="scientific">Novosphingobium umbonatum</name>
    <dbReference type="NCBI Taxonomy" id="1908524"/>
    <lineage>
        <taxon>Bacteria</taxon>
        <taxon>Pseudomonadati</taxon>
        <taxon>Pseudomonadota</taxon>
        <taxon>Alphaproteobacteria</taxon>
        <taxon>Sphingomonadales</taxon>
        <taxon>Sphingomonadaceae</taxon>
        <taxon>Novosphingobium</taxon>
    </lineage>
</organism>
<dbReference type="OrthoDB" id="9771666at2"/>
<dbReference type="InterPro" id="IPR050300">
    <property type="entry name" value="GDXG_lipolytic_enzyme"/>
</dbReference>
<evidence type="ECO:0000256" key="1">
    <source>
        <dbReference type="ARBA" id="ARBA00022801"/>
    </source>
</evidence>
<dbReference type="Gene3D" id="3.40.50.1820">
    <property type="entry name" value="alpha/beta hydrolase"/>
    <property type="match status" value="1"/>
</dbReference>
<accession>A0A3S2YD24</accession>
<evidence type="ECO:0000313" key="5">
    <source>
        <dbReference type="Proteomes" id="UP000282837"/>
    </source>
</evidence>
<keyword evidence="1 4" id="KW-0378">Hydrolase</keyword>
<dbReference type="Proteomes" id="UP000282837">
    <property type="component" value="Unassembled WGS sequence"/>
</dbReference>
<dbReference type="InterPro" id="IPR049492">
    <property type="entry name" value="BD-FAE-like_dom"/>
</dbReference>
<proteinExistence type="predicted"/>
<sequence>MALPDWPGSAPVGTPEDPQMGGEHLFNVTMPTYQAFLPPRGKATGAGVVIAPGGGFRFLSMRSEGTAVAQWLAEHGVAGFVLKYRTVWLKPGESVEQMRQRVQATMPNGMAGDAGAADGEEALRQIRAKSASYGVDPKRIGVVGFSAGGHVAGMTALHRDPAQRPAFAGLIYGMPFRNPAPAMPSANLPFPAGTPKEPWLQPRPTPAPDALPPHFMVLAQDDVVAGFGFRLYYDALYQAGYRPETHLYQRGGHGFGADRHGNTTDNWLPAFLSWMEAEGFLTAPKDKAR</sequence>
<keyword evidence="5" id="KW-1185">Reference proteome</keyword>
<evidence type="ECO:0000256" key="2">
    <source>
        <dbReference type="SAM" id="MobiDB-lite"/>
    </source>
</evidence>
<protein>
    <submittedName>
        <fullName evidence="4">Alpha/beta hydrolase</fullName>
    </submittedName>
</protein>
<feature type="domain" description="BD-FAE-like" evidence="3">
    <location>
        <begin position="116"/>
        <end position="160"/>
    </location>
</feature>
<dbReference type="Pfam" id="PF20434">
    <property type="entry name" value="BD-FAE"/>
    <property type="match status" value="1"/>
</dbReference>
<evidence type="ECO:0000259" key="3">
    <source>
        <dbReference type="Pfam" id="PF20434"/>
    </source>
</evidence>